<dbReference type="OrthoDB" id="7485566at2759"/>
<sequence length="179" mass="19398">MSAGWASSMKLTLAGGLDGLLPQHLKDLVSCRVGDVGERLIDRLAEIFTVVLQGKVPANNCPFLCGGALTALNKKNGGIRSIACGNTLRRLLGKILGYGTPGNAEAVVHATRSFLSEEGKAKVLLKLDFKNAFNTIDRTKLLQALRADLPDYYALVWQMYRHSSELFFGDFVPKSESGV</sequence>
<dbReference type="Proteomes" id="UP000192578">
    <property type="component" value="Unassembled WGS sequence"/>
</dbReference>
<keyword evidence="2" id="KW-1185">Reference proteome</keyword>
<evidence type="ECO:0000313" key="1">
    <source>
        <dbReference type="EMBL" id="OWA53999.1"/>
    </source>
</evidence>
<reference evidence="2" key="1">
    <citation type="submission" date="2017-01" db="EMBL/GenBank/DDBJ databases">
        <title>Comparative genomics of anhydrobiosis in the tardigrade Hypsibius dujardini.</title>
        <authorList>
            <person name="Yoshida Y."/>
            <person name="Koutsovoulos G."/>
            <person name="Laetsch D."/>
            <person name="Stevens L."/>
            <person name="Kumar S."/>
            <person name="Horikawa D."/>
            <person name="Ishino K."/>
            <person name="Komine S."/>
            <person name="Tomita M."/>
            <person name="Blaxter M."/>
            <person name="Arakawa K."/>
        </authorList>
    </citation>
    <scope>NUCLEOTIDE SEQUENCE [LARGE SCALE GENOMIC DNA]</scope>
    <source>
        <strain evidence="2">Z151</strain>
    </source>
</reference>
<protein>
    <recommendedName>
        <fullName evidence="3">Reverse transcriptase domain-containing protein</fullName>
    </recommendedName>
</protein>
<accession>A0A9X6NIT1</accession>
<gene>
    <name evidence="1" type="ORF">BV898_18422</name>
</gene>
<name>A0A9X6NIT1_HYPEX</name>
<dbReference type="AlphaFoldDB" id="A0A9X6NIT1"/>
<evidence type="ECO:0000313" key="2">
    <source>
        <dbReference type="Proteomes" id="UP000192578"/>
    </source>
</evidence>
<organism evidence="1 2">
    <name type="scientific">Hypsibius exemplaris</name>
    <name type="common">Freshwater tardigrade</name>
    <dbReference type="NCBI Taxonomy" id="2072580"/>
    <lineage>
        <taxon>Eukaryota</taxon>
        <taxon>Metazoa</taxon>
        <taxon>Ecdysozoa</taxon>
        <taxon>Tardigrada</taxon>
        <taxon>Eutardigrada</taxon>
        <taxon>Parachela</taxon>
        <taxon>Hypsibioidea</taxon>
        <taxon>Hypsibiidae</taxon>
        <taxon>Hypsibius</taxon>
    </lineage>
</organism>
<dbReference type="EMBL" id="MTYJ01000363">
    <property type="protein sequence ID" value="OWA53999.1"/>
    <property type="molecule type" value="Genomic_DNA"/>
</dbReference>
<evidence type="ECO:0008006" key="3">
    <source>
        <dbReference type="Google" id="ProtNLM"/>
    </source>
</evidence>
<comment type="caution">
    <text evidence="1">The sequence shown here is derived from an EMBL/GenBank/DDBJ whole genome shotgun (WGS) entry which is preliminary data.</text>
</comment>
<proteinExistence type="predicted"/>